<evidence type="ECO:0000313" key="4">
    <source>
        <dbReference type="Proteomes" id="UP001595907"/>
    </source>
</evidence>
<dbReference type="Gene3D" id="3.40.30.10">
    <property type="entry name" value="Glutaredoxin"/>
    <property type="match status" value="1"/>
</dbReference>
<keyword evidence="4" id="KW-1185">Reference proteome</keyword>
<gene>
    <name evidence="3" type="ORF">ACFOWM_05300</name>
</gene>
<feature type="chain" id="PRO_5045219960" evidence="1">
    <location>
        <begin position="20"/>
        <end position="163"/>
    </location>
</feature>
<sequence length="163" mass="18522">MTRILFFIAIICSASIVKAQTPAEPAYKRITTIPPFKLMVAPDSTAFTKEALQKKKATIIMVFSPECDHCLHATEDMLAHFDAFKKVQIVMSTPLAYSYVQKFYKDYQLAKYPNITVGVDVPYFLGTFFEVQSYPAIFLYDKKGQFKAAFNSDAKFEDIAKQL</sequence>
<accession>A0ABV8QPT7</accession>
<dbReference type="RefSeq" id="WP_379707639.1">
    <property type="nucleotide sequence ID" value="NZ_JBHSCZ010000001.1"/>
</dbReference>
<evidence type="ECO:0000313" key="3">
    <source>
        <dbReference type="EMBL" id="MFC4262280.1"/>
    </source>
</evidence>
<dbReference type="SUPFAM" id="SSF52833">
    <property type="entry name" value="Thioredoxin-like"/>
    <property type="match status" value="1"/>
</dbReference>
<reference evidence="4" key="1">
    <citation type="journal article" date="2019" name="Int. J. Syst. Evol. Microbiol.">
        <title>The Global Catalogue of Microorganisms (GCM) 10K type strain sequencing project: providing services to taxonomists for standard genome sequencing and annotation.</title>
        <authorList>
            <consortium name="The Broad Institute Genomics Platform"/>
            <consortium name="The Broad Institute Genome Sequencing Center for Infectious Disease"/>
            <person name="Wu L."/>
            <person name="Ma J."/>
        </authorList>
    </citation>
    <scope>NUCLEOTIDE SEQUENCE [LARGE SCALE GENOMIC DNA]</scope>
    <source>
        <strain evidence="4">CECT 8289</strain>
    </source>
</reference>
<dbReference type="Proteomes" id="UP001595907">
    <property type="component" value="Unassembled WGS sequence"/>
</dbReference>
<feature type="signal peptide" evidence="1">
    <location>
        <begin position="1"/>
        <end position="19"/>
    </location>
</feature>
<organism evidence="3 4">
    <name type="scientific">Ferruginibacter yonginensis</name>
    <dbReference type="NCBI Taxonomy" id="1310416"/>
    <lineage>
        <taxon>Bacteria</taxon>
        <taxon>Pseudomonadati</taxon>
        <taxon>Bacteroidota</taxon>
        <taxon>Chitinophagia</taxon>
        <taxon>Chitinophagales</taxon>
        <taxon>Chitinophagaceae</taxon>
        <taxon>Ferruginibacter</taxon>
    </lineage>
</organism>
<evidence type="ECO:0000256" key="1">
    <source>
        <dbReference type="SAM" id="SignalP"/>
    </source>
</evidence>
<name>A0ABV8QPT7_9BACT</name>
<protein>
    <submittedName>
        <fullName evidence="3">TlpA family protein disulfide reductase</fullName>
    </submittedName>
</protein>
<feature type="domain" description="Thioredoxin" evidence="2">
    <location>
        <begin position="27"/>
        <end position="163"/>
    </location>
</feature>
<proteinExistence type="predicted"/>
<dbReference type="InterPro" id="IPR036249">
    <property type="entry name" value="Thioredoxin-like_sf"/>
</dbReference>
<keyword evidence="1" id="KW-0732">Signal</keyword>
<dbReference type="InterPro" id="IPR013766">
    <property type="entry name" value="Thioredoxin_domain"/>
</dbReference>
<dbReference type="EMBL" id="JBHSCZ010000001">
    <property type="protein sequence ID" value="MFC4262280.1"/>
    <property type="molecule type" value="Genomic_DNA"/>
</dbReference>
<dbReference type="PROSITE" id="PS51352">
    <property type="entry name" value="THIOREDOXIN_2"/>
    <property type="match status" value="1"/>
</dbReference>
<comment type="caution">
    <text evidence="3">The sequence shown here is derived from an EMBL/GenBank/DDBJ whole genome shotgun (WGS) entry which is preliminary data.</text>
</comment>
<evidence type="ECO:0000259" key="2">
    <source>
        <dbReference type="PROSITE" id="PS51352"/>
    </source>
</evidence>